<evidence type="ECO:0000256" key="1">
    <source>
        <dbReference type="ARBA" id="ARBA00006525"/>
    </source>
</evidence>
<dbReference type="Pfam" id="PF02481">
    <property type="entry name" value="DNA_processg_A"/>
    <property type="match status" value="1"/>
</dbReference>
<evidence type="ECO:0000313" key="3">
    <source>
        <dbReference type="EMBL" id="HIU95464.1"/>
    </source>
</evidence>
<dbReference type="EMBL" id="DVOB01000043">
    <property type="protein sequence ID" value="HIU95464.1"/>
    <property type="molecule type" value="Genomic_DNA"/>
</dbReference>
<dbReference type="GO" id="GO:0009294">
    <property type="term" value="P:DNA-mediated transformation"/>
    <property type="evidence" value="ECO:0007669"/>
    <property type="project" value="InterPro"/>
</dbReference>
<evidence type="ECO:0000313" key="4">
    <source>
        <dbReference type="Proteomes" id="UP000824130"/>
    </source>
</evidence>
<dbReference type="Gene3D" id="3.40.50.450">
    <property type="match status" value="1"/>
</dbReference>
<protein>
    <submittedName>
        <fullName evidence="3">DNA-protecting protein DprA</fullName>
    </submittedName>
</protein>
<dbReference type="InterPro" id="IPR057666">
    <property type="entry name" value="DrpA_SLOG"/>
</dbReference>
<dbReference type="AlphaFoldDB" id="A0A9D1N658"/>
<gene>
    <name evidence="3" type="primary">dprA</name>
    <name evidence="3" type="ORF">IAD25_01950</name>
</gene>
<dbReference type="Proteomes" id="UP000824130">
    <property type="component" value="Unassembled WGS sequence"/>
</dbReference>
<dbReference type="NCBIfam" id="TIGR00732">
    <property type="entry name" value="dprA"/>
    <property type="match status" value="1"/>
</dbReference>
<reference evidence="3" key="1">
    <citation type="submission" date="2020-10" db="EMBL/GenBank/DDBJ databases">
        <authorList>
            <person name="Gilroy R."/>
        </authorList>
    </citation>
    <scope>NUCLEOTIDE SEQUENCE</scope>
    <source>
        <strain evidence="3">ChiSjej4B22-8349</strain>
    </source>
</reference>
<organism evidence="3 4">
    <name type="scientific">Candidatus Allocopromorpha excrementipullorum</name>
    <dbReference type="NCBI Taxonomy" id="2840743"/>
    <lineage>
        <taxon>Bacteria</taxon>
        <taxon>Bacillati</taxon>
        <taxon>Bacillota</taxon>
        <taxon>Clostridia</taxon>
        <taxon>Eubacteriales</taxon>
        <taxon>Eubacteriaceae</taxon>
        <taxon>Eubacteriaceae incertae sedis</taxon>
        <taxon>Candidatus Allocopromorpha</taxon>
    </lineage>
</organism>
<name>A0A9D1N658_9FIRM</name>
<proteinExistence type="inferred from homology"/>
<sequence>MLTKRGNTDVEMIRPGMRQYPDMLREIPDFPKQLYCKGNTEILGKRCVAVVGSRNTTTYGRSTAVRFAGAIAEAGLTVVSGLARGIDTCAHRGALDAGGETVAVLGCGVNVCYPGENAGLKKEIEENGLVLSEYLPDEEPKRYYFPQRNRIISGLAEITLVVQAGAGSGALITAGLAAEQGREVCTVPGNVDSQYNMGSNKLIQEGACAVLSPGDVLEMMGVSVLSGRQAEELLGESELQVFHALEKHGEMTLDELCVALGKPPARVAGIVSVMEMKGVIFSGMGKIFIAKG</sequence>
<dbReference type="Gene3D" id="1.10.10.10">
    <property type="entry name" value="Winged helix-like DNA-binding domain superfamily/Winged helix DNA-binding domain"/>
    <property type="match status" value="1"/>
</dbReference>
<dbReference type="InterPro" id="IPR003488">
    <property type="entry name" value="DprA"/>
</dbReference>
<dbReference type="SUPFAM" id="SSF102405">
    <property type="entry name" value="MCP/YpsA-like"/>
    <property type="match status" value="1"/>
</dbReference>
<reference evidence="3" key="2">
    <citation type="journal article" date="2021" name="PeerJ">
        <title>Extensive microbial diversity within the chicken gut microbiome revealed by metagenomics and culture.</title>
        <authorList>
            <person name="Gilroy R."/>
            <person name="Ravi A."/>
            <person name="Getino M."/>
            <person name="Pursley I."/>
            <person name="Horton D.L."/>
            <person name="Alikhan N.F."/>
            <person name="Baker D."/>
            <person name="Gharbi K."/>
            <person name="Hall N."/>
            <person name="Watson M."/>
            <person name="Adriaenssens E.M."/>
            <person name="Foster-Nyarko E."/>
            <person name="Jarju S."/>
            <person name="Secka A."/>
            <person name="Antonio M."/>
            <person name="Oren A."/>
            <person name="Chaudhuri R.R."/>
            <person name="La Ragione R."/>
            <person name="Hildebrand F."/>
            <person name="Pallen M.J."/>
        </authorList>
    </citation>
    <scope>NUCLEOTIDE SEQUENCE</scope>
    <source>
        <strain evidence="3">ChiSjej4B22-8349</strain>
    </source>
</reference>
<comment type="similarity">
    <text evidence="1">Belongs to the DprA/Smf family.</text>
</comment>
<dbReference type="PANTHER" id="PTHR43022">
    <property type="entry name" value="PROTEIN SMF"/>
    <property type="match status" value="1"/>
</dbReference>
<dbReference type="InterPro" id="IPR036388">
    <property type="entry name" value="WH-like_DNA-bd_sf"/>
</dbReference>
<dbReference type="SUPFAM" id="SSF46785">
    <property type="entry name" value="Winged helix' DNA-binding domain"/>
    <property type="match status" value="1"/>
</dbReference>
<comment type="caution">
    <text evidence="3">The sequence shown here is derived from an EMBL/GenBank/DDBJ whole genome shotgun (WGS) entry which is preliminary data.</text>
</comment>
<feature type="domain" description="Smf/DprA SLOG" evidence="2">
    <location>
        <begin position="13"/>
        <end position="220"/>
    </location>
</feature>
<dbReference type="PANTHER" id="PTHR43022:SF1">
    <property type="entry name" value="PROTEIN SMF"/>
    <property type="match status" value="1"/>
</dbReference>
<evidence type="ECO:0000259" key="2">
    <source>
        <dbReference type="Pfam" id="PF02481"/>
    </source>
</evidence>
<accession>A0A9D1N658</accession>
<dbReference type="InterPro" id="IPR036390">
    <property type="entry name" value="WH_DNA-bd_sf"/>
</dbReference>